<comment type="caution">
    <text evidence="1">The sequence shown here is derived from an EMBL/GenBank/DDBJ whole genome shotgun (WGS) entry which is preliminary data.</text>
</comment>
<dbReference type="Gene3D" id="3.40.50.1240">
    <property type="entry name" value="Phosphoglycerate mutase-like"/>
    <property type="match status" value="1"/>
</dbReference>
<dbReference type="InterPro" id="IPR029033">
    <property type="entry name" value="His_PPase_superfam"/>
</dbReference>
<dbReference type="CDD" id="cd07067">
    <property type="entry name" value="HP_PGM_like"/>
    <property type="match status" value="1"/>
</dbReference>
<protein>
    <recommendedName>
        <fullName evidence="3">Phosphoglycerate mutase family protein</fullName>
    </recommendedName>
</protein>
<evidence type="ECO:0000313" key="2">
    <source>
        <dbReference type="Proteomes" id="UP000297299"/>
    </source>
</evidence>
<name>A0A4Y8CV11_9HELO</name>
<dbReference type="Proteomes" id="UP000297299">
    <property type="component" value="Unassembled WGS sequence"/>
</dbReference>
<dbReference type="InterPro" id="IPR013078">
    <property type="entry name" value="His_Pase_superF_clade-1"/>
</dbReference>
<proteinExistence type="predicted"/>
<dbReference type="EMBL" id="PHWZ01000287">
    <property type="protein sequence ID" value="TEY48975.1"/>
    <property type="molecule type" value="Genomic_DNA"/>
</dbReference>
<dbReference type="Pfam" id="PF00300">
    <property type="entry name" value="His_Phos_1"/>
    <property type="match status" value="1"/>
</dbReference>
<keyword evidence="2" id="KW-1185">Reference proteome</keyword>
<evidence type="ECO:0008006" key="3">
    <source>
        <dbReference type="Google" id="ProtNLM"/>
    </source>
</evidence>
<organism evidence="1 2">
    <name type="scientific">Botryotinia calthae</name>
    <dbReference type="NCBI Taxonomy" id="38488"/>
    <lineage>
        <taxon>Eukaryota</taxon>
        <taxon>Fungi</taxon>
        <taxon>Dikarya</taxon>
        <taxon>Ascomycota</taxon>
        <taxon>Pezizomycotina</taxon>
        <taxon>Leotiomycetes</taxon>
        <taxon>Helotiales</taxon>
        <taxon>Sclerotiniaceae</taxon>
        <taxon>Botryotinia</taxon>
    </lineage>
</organism>
<accession>A0A4Y8CV11</accession>
<evidence type="ECO:0000313" key="1">
    <source>
        <dbReference type="EMBL" id="TEY48975.1"/>
    </source>
</evidence>
<dbReference type="OrthoDB" id="496981at2759"/>
<dbReference type="PANTHER" id="PTHR48100">
    <property type="entry name" value="BROAD-SPECIFICITY PHOSPHATASE YOR283W-RELATED"/>
    <property type="match status" value="1"/>
</dbReference>
<reference evidence="1 2" key="1">
    <citation type="submission" date="2017-11" db="EMBL/GenBank/DDBJ databases">
        <title>Comparative genomics of Botrytis spp.</title>
        <authorList>
            <person name="Valero-Jimenez C.A."/>
            <person name="Tapia P."/>
            <person name="Veloso J."/>
            <person name="Silva-Moreno E."/>
            <person name="Staats M."/>
            <person name="Valdes J.H."/>
            <person name="Van Kan J.A.L."/>
        </authorList>
    </citation>
    <scope>NUCLEOTIDE SEQUENCE [LARGE SCALE GENOMIC DNA]</scope>
    <source>
        <strain evidence="1 2">MUCL2830</strain>
    </source>
</reference>
<dbReference type="GO" id="GO:0005737">
    <property type="term" value="C:cytoplasm"/>
    <property type="evidence" value="ECO:0007669"/>
    <property type="project" value="TreeGrafter"/>
</dbReference>
<dbReference type="AlphaFoldDB" id="A0A4Y8CV11"/>
<gene>
    <name evidence="1" type="ORF">BOTCAL_0288g00050</name>
</gene>
<sequence>MPPNLYLVRHAEAEHNIKCRFHIPDPILTPKGRTECRNLRKTFPHHNKIDLILPSPHSRAIQTTLFAFSNTLARLEVPYILVPNAQEVSTKPCDTGLSIDVLMAVEIPKLFKDEGLSFGTEKIGIDLMEDEWNLKKGFYALDPEAVQVRADALRARLYGL</sequence>
<dbReference type="GO" id="GO:0016791">
    <property type="term" value="F:phosphatase activity"/>
    <property type="evidence" value="ECO:0007669"/>
    <property type="project" value="TreeGrafter"/>
</dbReference>
<dbReference type="InterPro" id="IPR050275">
    <property type="entry name" value="PGM_Phosphatase"/>
</dbReference>
<dbReference type="SUPFAM" id="SSF53254">
    <property type="entry name" value="Phosphoglycerate mutase-like"/>
    <property type="match status" value="1"/>
</dbReference>
<dbReference type="PANTHER" id="PTHR48100:SF54">
    <property type="entry name" value="PHOSPHATASE SPAC5H10.03-RELATED"/>
    <property type="match status" value="1"/>
</dbReference>